<protein>
    <submittedName>
        <fullName evidence="8">Iron complex transport system substrate-binding protein</fullName>
    </submittedName>
</protein>
<dbReference type="PROSITE" id="PS50983">
    <property type="entry name" value="FE_B12_PBP"/>
    <property type="match status" value="1"/>
</dbReference>
<dbReference type="PANTHER" id="PTHR30532">
    <property type="entry name" value="IRON III DICITRATE-BINDING PERIPLASMIC PROTEIN"/>
    <property type="match status" value="1"/>
</dbReference>
<dbReference type="InterPro" id="IPR051313">
    <property type="entry name" value="Bact_iron-sidero_bind"/>
</dbReference>
<keyword evidence="3" id="KW-0813">Transport</keyword>
<name>A0ABS4IU10_9BACL</name>
<dbReference type="InterPro" id="IPR002491">
    <property type="entry name" value="ABC_transptr_periplasmic_BD"/>
</dbReference>
<evidence type="ECO:0000313" key="8">
    <source>
        <dbReference type="EMBL" id="MBP1990511.1"/>
    </source>
</evidence>
<comment type="caution">
    <text evidence="8">The sequence shown here is derived from an EMBL/GenBank/DDBJ whole genome shotgun (WGS) entry which is preliminary data.</text>
</comment>
<sequence>MKQARKMTTVLCMIVLMGAFVIACNSKGSDSPKETTSSVKPSETPAPQQTEAATGTTENTTRKFTDWTKHEVEVPTHPQRVIYHGETMGDLLALGVMPIGGFMESIQGTIYEDKVKEVQDVGFPISAEKSLALEPDLIIFGNSDEKQYEQISKVAPTVTFNTFDPLEDRMRILGDLFDKKKEAEDWIAAHTLKTQEMWKKLKEAGMKPGETASVFTMYPGNRLFVMAGAGLPQFLYTADGFKPTPKIEEMIKDKKGFVEISTEVLSEYAGDRIFLLEPVPPEAKQSQSELVKSQLWLNLPAVKEGKVYTFEILKAGSDATSREWLLEELPKVLNK</sequence>
<feature type="compositionally biased region" description="Low complexity" evidence="5">
    <location>
        <begin position="43"/>
        <end position="59"/>
    </location>
</feature>
<dbReference type="Proteomes" id="UP001519287">
    <property type="component" value="Unassembled WGS sequence"/>
</dbReference>
<feature type="signal peptide" evidence="6">
    <location>
        <begin position="1"/>
        <end position="23"/>
    </location>
</feature>
<feature type="chain" id="PRO_5045756877" evidence="6">
    <location>
        <begin position="24"/>
        <end position="335"/>
    </location>
</feature>
<reference evidence="8 9" key="1">
    <citation type="submission" date="2021-03" db="EMBL/GenBank/DDBJ databases">
        <title>Genomic Encyclopedia of Type Strains, Phase IV (KMG-IV): sequencing the most valuable type-strain genomes for metagenomic binning, comparative biology and taxonomic classification.</title>
        <authorList>
            <person name="Goeker M."/>
        </authorList>
    </citation>
    <scope>NUCLEOTIDE SEQUENCE [LARGE SCALE GENOMIC DNA]</scope>
    <source>
        <strain evidence="8 9">DSM 26048</strain>
    </source>
</reference>
<feature type="domain" description="Fe/B12 periplasmic-binding" evidence="7">
    <location>
        <begin position="79"/>
        <end position="335"/>
    </location>
</feature>
<dbReference type="EMBL" id="JAGGLB010000005">
    <property type="protein sequence ID" value="MBP1990511.1"/>
    <property type="molecule type" value="Genomic_DNA"/>
</dbReference>
<evidence type="ECO:0000256" key="5">
    <source>
        <dbReference type="SAM" id="MobiDB-lite"/>
    </source>
</evidence>
<organism evidence="8 9">
    <name type="scientific">Paenibacillus eucommiae</name>
    <dbReference type="NCBI Taxonomy" id="1355755"/>
    <lineage>
        <taxon>Bacteria</taxon>
        <taxon>Bacillati</taxon>
        <taxon>Bacillota</taxon>
        <taxon>Bacilli</taxon>
        <taxon>Bacillales</taxon>
        <taxon>Paenibacillaceae</taxon>
        <taxon>Paenibacillus</taxon>
    </lineage>
</organism>
<keyword evidence="9" id="KW-1185">Reference proteome</keyword>
<dbReference type="PROSITE" id="PS51257">
    <property type="entry name" value="PROKAR_LIPOPROTEIN"/>
    <property type="match status" value="1"/>
</dbReference>
<comment type="similarity">
    <text evidence="2">Belongs to the bacterial solute-binding protein 8 family.</text>
</comment>
<comment type="subcellular location">
    <subcellularLocation>
        <location evidence="1">Cell envelope</location>
    </subcellularLocation>
</comment>
<evidence type="ECO:0000313" key="9">
    <source>
        <dbReference type="Proteomes" id="UP001519287"/>
    </source>
</evidence>
<accession>A0ABS4IU10</accession>
<dbReference type="Gene3D" id="3.40.50.1980">
    <property type="entry name" value="Nitrogenase molybdenum iron protein domain"/>
    <property type="match status" value="2"/>
</dbReference>
<feature type="compositionally biased region" description="Polar residues" evidence="5">
    <location>
        <begin position="27"/>
        <end position="41"/>
    </location>
</feature>
<evidence type="ECO:0000256" key="6">
    <source>
        <dbReference type="SAM" id="SignalP"/>
    </source>
</evidence>
<feature type="region of interest" description="Disordered" evidence="5">
    <location>
        <begin position="27"/>
        <end position="61"/>
    </location>
</feature>
<evidence type="ECO:0000256" key="3">
    <source>
        <dbReference type="ARBA" id="ARBA00022448"/>
    </source>
</evidence>
<dbReference type="Pfam" id="PF01497">
    <property type="entry name" value="Peripla_BP_2"/>
    <property type="match status" value="1"/>
</dbReference>
<dbReference type="RefSeq" id="WP_209971281.1">
    <property type="nucleotide sequence ID" value="NZ_JAGGLB010000005.1"/>
</dbReference>
<evidence type="ECO:0000256" key="2">
    <source>
        <dbReference type="ARBA" id="ARBA00008814"/>
    </source>
</evidence>
<evidence type="ECO:0000259" key="7">
    <source>
        <dbReference type="PROSITE" id="PS50983"/>
    </source>
</evidence>
<evidence type="ECO:0000256" key="4">
    <source>
        <dbReference type="ARBA" id="ARBA00022729"/>
    </source>
</evidence>
<evidence type="ECO:0000256" key="1">
    <source>
        <dbReference type="ARBA" id="ARBA00004196"/>
    </source>
</evidence>
<keyword evidence="4 6" id="KW-0732">Signal</keyword>
<dbReference type="PANTHER" id="PTHR30532:SF26">
    <property type="entry name" value="IRON(3+)-HYDROXAMATE-BINDING PROTEIN FHUD"/>
    <property type="match status" value="1"/>
</dbReference>
<gene>
    <name evidence="8" type="ORF">J2Z66_002117</name>
</gene>
<proteinExistence type="inferred from homology"/>
<dbReference type="SUPFAM" id="SSF53807">
    <property type="entry name" value="Helical backbone' metal receptor"/>
    <property type="match status" value="1"/>
</dbReference>